<dbReference type="EMBL" id="BAABAE010000002">
    <property type="protein sequence ID" value="GAA3732600.1"/>
    <property type="molecule type" value="Genomic_DNA"/>
</dbReference>
<comment type="caution">
    <text evidence="2">The sequence shown here is derived from an EMBL/GenBank/DDBJ whole genome shotgun (WGS) entry which is preliminary data.</text>
</comment>
<protein>
    <submittedName>
        <fullName evidence="2">Uncharacterized protein</fullName>
    </submittedName>
</protein>
<evidence type="ECO:0000256" key="1">
    <source>
        <dbReference type="SAM" id="MobiDB-lite"/>
    </source>
</evidence>
<dbReference type="Proteomes" id="UP001501004">
    <property type="component" value="Unassembled WGS sequence"/>
</dbReference>
<gene>
    <name evidence="2" type="ORF">GCM10022239_06230</name>
</gene>
<feature type="region of interest" description="Disordered" evidence="1">
    <location>
        <begin position="92"/>
        <end position="136"/>
    </location>
</feature>
<keyword evidence="3" id="KW-1185">Reference proteome</keyword>
<evidence type="ECO:0000313" key="3">
    <source>
        <dbReference type="Proteomes" id="UP001501004"/>
    </source>
</evidence>
<accession>A0ABP7F6L2</accession>
<sequence>MCRVDLDHVESRFPGTAGSRAEVIDDGVDFGERHLSRDREAGPVIGESARSERFPSTALRLKKASAFPGGKSGGLSPSMSELNARDRAMLTKEVGDPSQAGHLVIRPDSQVMRGDPTITRDRGRLGHDQADAGHRA</sequence>
<reference evidence="3" key="1">
    <citation type="journal article" date="2019" name="Int. J. Syst. Evol. Microbiol.">
        <title>The Global Catalogue of Microorganisms (GCM) 10K type strain sequencing project: providing services to taxonomists for standard genome sequencing and annotation.</title>
        <authorList>
            <consortium name="The Broad Institute Genomics Platform"/>
            <consortium name="The Broad Institute Genome Sequencing Center for Infectious Disease"/>
            <person name="Wu L."/>
            <person name="Ma J."/>
        </authorList>
    </citation>
    <scope>NUCLEOTIDE SEQUENCE [LARGE SCALE GENOMIC DNA]</scope>
    <source>
        <strain evidence="3">JCM 16949</strain>
    </source>
</reference>
<feature type="compositionally biased region" description="Basic and acidic residues" evidence="1">
    <location>
        <begin position="118"/>
        <end position="136"/>
    </location>
</feature>
<proteinExistence type="predicted"/>
<evidence type="ECO:0000313" key="2">
    <source>
        <dbReference type="EMBL" id="GAA3732600.1"/>
    </source>
</evidence>
<name>A0ABP7F6L2_9MICO</name>
<organism evidence="2 3">
    <name type="scientific">Leifsonella bigeumensis</name>
    <dbReference type="NCBI Taxonomy" id="433643"/>
    <lineage>
        <taxon>Bacteria</taxon>
        <taxon>Bacillati</taxon>
        <taxon>Actinomycetota</taxon>
        <taxon>Actinomycetes</taxon>
        <taxon>Micrococcales</taxon>
        <taxon>Microbacteriaceae</taxon>
        <taxon>Leifsonella</taxon>
    </lineage>
</organism>